<dbReference type="PROSITE" id="PS50894">
    <property type="entry name" value="HPT"/>
    <property type="match status" value="1"/>
</dbReference>
<reference evidence="3" key="1">
    <citation type="submission" date="2020-10" db="EMBL/GenBank/DDBJ databases">
        <authorList>
            <person name="Gilroy R."/>
        </authorList>
    </citation>
    <scope>NUCLEOTIDE SEQUENCE</scope>
    <source>
        <strain evidence="3">13766</strain>
    </source>
</reference>
<feature type="domain" description="HPt" evidence="2">
    <location>
        <begin position="26"/>
        <end position="118"/>
    </location>
</feature>
<dbReference type="InterPro" id="IPR008207">
    <property type="entry name" value="Sig_transdc_His_kin_Hpt_dom"/>
</dbReference>
<proteinExistence type="predicted"/>
<protein>
    <submittedName>
        <fullName evidence="3">Hpt domain-containing protein</fullName>
    </submittedName>
</protein>
<dbReference type="Proteomes" id="UP000824140">
    <property type="component" value="Unassembled WGS sequence"/>
</dbReference>
<name>A0A9D1FYR3_9FIRM</name>
<dbReference type="GO" id="GO:0000160">
    <property type="term" value="P:phosphorelay signal transduction system"/>
    <property type="evidence" value="ECO:0007669"/>
    <property type="project" value="InterPro"/>
</dbReference>
<dbReference type="Gene3D" id="1.20.120.160">
    <property type="entry name" value="HPT domain"/>
    <property type="match status" value="1"/>
</dbReference>
<dbReference type="AlphaFoldDB" id="A0A9D1FYR3"/>
<organism evidence="3 4">
    <name type="scientific">Candidatus Alectryocaccomicrobium excrementavium</name>
    <dbReference type="NCBI Taxonomy" id="2840668"/>
    <lineage>
        <taxon>Bacteria</taxon>
        <taxon>Bacillati</taxon>
        <taxon>Bacillota</taxon>
        <taxon>Clostridia</taxon>
        <taxon>Candidatus Alectryocaccomicrobium</taxon>
    </lineage>
</organism>
<gene>
    <name evidence="3" type="ORF">IAA84_03570</name>
</gene>
<dbReference type="SUPFAM" id="SSF47226">
    <property type="entry name" value="Histidine-containing phosphotransfer domain, HPT domain"/>
    <property type="match status" value="1"/>
</dbReference>
<keyword evidence="1" id="KW-0597">Phosphoprotein</keyword>
<dbReference type="Pfam" id="PF01627">
    <property type="entry name" value="Hpt"/>
    <property type="match status" value="1"/>
</dbReference>
<dbReference type="EMBL" id="DVJN01000070">
    <property type="protein sequence ID" value="HIS92076.1"/>
    <property type="molecule type" value="Genomic_DNA"/>
</dbReference>
<evidence type="ECO:0000256" key="1">
    <source>
        <dbReference type="PROSITE-ProRule" id="PRU00110"/>
    </source>
</evidence>
<evidence type="ECO:0000313" key="3">
    <source>
        <dbReference type="EMBL" id="HIS92076.1"/>
    </source>
</evidence>
<evidence type="ECO:0000259" key="2">
    <source>
        <dbReference type="PROSITE" id="PS50894"/>
    </source>
</evidence>
<sequence>MDEAKKRRLVEAGVDVDGALARLMQNEGLLTRLLRAFLQDTNFDQLQQALAARDGKAAFAAAHTLKGVAGNLSLNALYERVSGVVECLRGGDMDAALVLMPAVQEAYDNVTLALQEGL</sequence>
<comment type="caution">
    <text evidence="3">The sequence shown here is derived from an EMBL/GenBank/DDBJ whole genome shotgun (WGS) entry which is preliminary data.</text>
</comment>
<evidence type="ECO:0000313" key="4">
    <source>
        <dbReference type="Proteomes" id="UP000824140"/>
    </source>
</evidence>
<reference evidence="3" key="2">
    <citation type="journal article" date="2021" name="PeerJ">
        <title>Extensive microbial diversity within the chicken gut microbiome revealed by metagenomics and culture.</title>
        <authorList>
            <person name="Gilroy R."/>
            <person name="Ravi A."/>
            <person name="Getino M."/>
            <person name="Pursley I."/>
            <person name="Horton D.L."/>
            <person name="Alikhan N.F."/>
            <person name="Baker D."/>
            <person name="Gharbi K."/>
            <person name="Hall N."/>
            <person name="Watson M."/>
            <person name="Adriaenssens E.M."/>
            <person name="Foster-Nyarko E."/>
            <person name="Jarju S."/>
            <person name="Secka A."/>
            <person name="Antonio M."/>
            <person name="Oren A."/>
            <person name="Chaudhuri R.R."/>
            <person name="La Ragione R."/>
            <person name="Hildebrand F."/>
            <person name="Pallen M.J."/>
        </authorList>
    </citation>
    <scope>NUCLEOTIDE SEQUENCE</scope>
    <source>
        <strain evidence="3">13766</strain>
    </source>
</reference>
<accession>A0A9D1FYR3</accession>
<feature type="modified residue" description="Phosphohistidine" evidence="1">
    <location>
        <position position="63"/>
    </location>
</feature>
<dbReference type="InterPro" id="IPR036641">
    <property type="entry name" value="HPT_dom_sf"/>
</dbReference>